<dbReference type="RefSeq" id="WP_009210604.1">
    <property type="nucleotide sequence ID" value="NZ_BBWP01000008.1"/>
</dbReference>
<dbReference type="HOGENOM" id="CLU_100559_0_0_5"/>
<dbReference type="BioCyc" id="AURANTIMONAS:SI859A1_02785-MONOMER"/>
<proteinExistence type="predicted"/>
<gene>
    <name evidence="1" type="ORF">SI859A1_02785</name>
</gene>
<reference evidence="1 2" key="1">
    <citation type="journal article" date="2008" name="Appl. Environ. Microbiol.">
        <title>Genomic insights into Mn(II) oxidation by the marine alphaproteobacterium Aurantimonas sp. strain SI85-9A1.</title>
        <authorList>
            <person name="Dick G.J."/>
            <person name="Podell S."/>
            <person name="Johnson H.A."/>
            <person name="Rivera-Espinoza Y."/>
            <person name="Bernier-Latmani R."/>
            <person name="McCarthy J.K."/>
            <person name="Torpey J.W."/>
            <person name="Clement B.G."/>
            <person name="Gaasterland T."/>
            <person name="Tebo B.M."/>
        </authorList>
    </citation>
    <scope>NUCLEOTIDE SEQUENCE [LARGE SCALE GENOMIC DNA]</scope>
    <source>
        <strain evidence="1 2">SI85-9A1</strain>
    </source>
</reference>
<dbReference type="AlphaFoldDB" id="Q1YGP1"/>
<keyword evidence="2" id="KW-1185">Reference proteome</keyword>
<dbReference type="EMBL" id="AAPJ01000005">
    <property type="protein sequence ID" value="EAS49184.1"/>
    <property type="molecule type" value="Genomic_DNA"/>
</dbReference>
<evidence type="ECO:0008006" key="3">
    <source>
        <dbReference type="Google" id="ProtNLM"/>
    </source>
</evidence>
<accession>Q1YGP1</accession>
<protein>
    <recommendedName>
        <fullName evidence="3">Lipoprotein</fullName>
    </recommendedName>
</protein>
<organism evidence="1 2">
    <name type="scientific">Aurantimonas manganoxydans (strain ATCC BAA-1229 / DSM 21871 / SI85-9A1)</name>
    <dbReference type="NCBI Taxonomy" id="287752"/>
    <lineage>
        <taxon>Bacteria</taxon>
        <taxon>Pseudomonadati</taxon>
        <taxon>Pseudomonadota</taxon>
        <taxon>Alphaproteobacteria</taxon>
        <taxon>Hyphomicrobiales</taxon>
        <taxon>Aurantimonadaceae</taxon>
        <taxon>Aurantimonas</taxon>
    </lineage>
</organism>
<sequence>MHMVVPPIATNGERNAIDEGISVQGPGTVARRRLPALRRLAGGLALGGALALLAACNSTTPEADLGDAGALAVPPSSVTASSQFDQGGEARYCPKVTLREGTAILRKTIGSEVDYVANIADTTRDCRIVDGKLLMKIGVLGRITPGAVAQDRSVRLPIRVAVLRGNDVVYSELGQQSVAITRNGGAQTFTYVDESVLIDPAPTAGIVIFAGFDEGAPE</sequence>
<name>Q1YGP1_AURMS</name>
<dbReference type="OrthoDB" id="8446614at2"/>
<comment type="caution">
    <text evidence="1">The sequence shown here is derived from an EMBL/GenBank/DDBJ whole genome shotgun (WGS) entry which is preliminary data.</text>
</comment>
<dbReference type="Proteomes" id="UP000000321">
    <property type="component" value="Unassembled WGS sequence"/>
</dbReference>
<evidence type="ECO:0000313" key="1">
    <source>
        <dbReference type="EMBL" id="EAS49184.1"/>
    </source>
</evidence>
<evidence type="ECO:0000313" key="2">
    <source>
        <dbReference type="Proteomes" id="UP000000321"/>
    </source>
</evidence>